<accession>A0A1J5SH97</accession>
<reference evidence="2" key="1">
    <citation type="submission" date="2016-10" db="EMBL/GenBank/DDBJ databases">
        <title>Sequence of Gallionella enrichment culture.</title>
        <authorList>
            <person name="Poehlein A."/>
            <person name="Muehling M."/>
            <person name="Daniel R."/>
        </authorList>
    </citation>
    <scope>NUCLEOTIDE SEQUENCE</scope>
</reference>
<feature type="domain" description="DUF2249" evidence="1">
    <location>
        <begin position="18"/>
        <end position="83"/>
    </location>
</feature>
<dbReference type="SUPFAM" id="SSF64307">
    <property type="entry name" value="SirA-like"/>
    <property type="match status" value="1"/>
</dbReference>
<dbReference type="EMBL" id="MLJW01000035">
    <property type="protein sequence ID" value="OIR07825.1"/>
    <property type="molecule type" value="Genomic_DNA"/>
</dbReference>
<name>A0A1J5SH97_9ZZZZ</name>
<comment type="caution">
    <text evidence="2">The sequence shown here is derived from an EMBL/GenBank/DDBJ whole genome shotgun (WGS) entry which is preliminary data.</text>
</comment>
<proteinExistence type="predicted"/>
<dbReference type="Pfam" id="PF10006">
    <property type="entry name" value="DUF2249"/>
    <property type="match status" value="1"/>
</dbReference>
<evidence type="ECO:0000313" key="2">
    <source>
        <dbReference type="EMBL" id="OIR07825.1"/>
    </source>
</evidence>
<organism evidence="2">
    <name type="scientific">mine drainage metagenome</name>
    <dbReference type="NCBI Taxonomy" id="410659"/>
    <lineage>
        <taxon>unclassified sequences</taxon>
        <taxon>metagenomes</taxon>
        <taxon>ecological metagenomes</taxon>
    </lineage>
</organism>
<gene>
    <name evidence="2" type="ORF">GALL_101070</name>
</gene>
<dbReference type="InterPro" id="IPR036868">
    <property type="entry name" value="TusA-like_sf"/>
</dbReference>
<evidence type="ECO:0000259" key="1">
    <source>
        <dbReference type="Pfam" id="PF10006"/>
    </source>
</evidence>
<protein>
    <recommendedName>
        <fullName evidence="1">DUF2249 domain-containing protein</fullName>
    </recommendedName>
</protein>
<sequence>MPTIADITGAGHAHIMHELDVCGLPPPEPFEQIMRALASLPDEAALQVHIHREPYPLYEVLQDNGYAWQTTPLSDGSFMVRIGRNA</sequence>
<dbReference type="InterPro" id="IPR018720">
    <property type="entry name" value="DUF2249"/>
</dbReference>
<dbReference type="AlphaFoldDB" id="A0A1J5SH97"/>